<dbReference type="InterPro" id="IPR036322">
    <property type="entry name" value="WD40_repeat_dom_sf"/>
</dbReference>
<proteinExistence type="inferred from homology"/>
<dbReference type="Gene3D" id="1.20.58.530">
    <property type="match status" value="1"/>
</dbReference>
<feature type="binding site" evidence="6">
    <location>
        <begin position="49"/>
        <end position="56"/>
    </location>
    <ligand>
        <name>ATP</name>
        <dbReference type="ChEBI" id="CHEBI:30616"/>
    </ligand>
</feature>
<dbReference type="Gene3D" id="2.130.10.10">
    <property type="entry name" value="YVTN repeat-like/Quinoprotein amine dehydrogenase"/>
    <property type="match status" value="1"/>
</dbReference>
<dbReference type="PROSITE" id="PS51456">
    <property type="entry name" value="MYOSIN_MOTOR"/>
    <property type="match status" value="1"/>
</dbReference>
<feature type="domain" description="Myosin motor" evidence="7">
    <location>
        <begin position="1"/>
        <end position="671"/>
    </location>
</feature>
<dbReference type="SUPFAM" id="SSF52540">
    <property type="entry name" value="P-loop containing nucleoside triphosphate hydrolases"/>
    <property type="match status" value="1"/>
</dbReference>
<keyword evidence="9" id="KW-1185">Reference proteome</keyword>
<evidence type="ECO:0000256" key="2">
    <source>
        <dbReference type="ARBA" id="ARBA00022840"/>
    </source>
</evidence>
<dbReference type="EMBL" id="CAUYUJ010021490">
    <property type="protein sequence ID" value="CAK0904918.1"/>
    <property type="molecule type" value="Genomic_DNA"/>
</dbReference>
<dbReference type="Gene3D" id="1.20.120.720">
    <property type="entry name" value="Myosin VI head, motor domain, U50 subdomain"/>
    <property type="match status" value="1"/>
</dbReference>
<dbReference type="SUPFAM" id="SSF50978">
    <property type="entry name" value="WD40 repeat-like"/>
    <property type="match status" value="1"/>
</dbReference>
<evidence type="ECO:0000256" key="1">
    <source>
        <dbReference type="ARBA" id="ARBA00022741"/>
    </source>
</evidence>
<evidence type="ECO:0000313" key="8">
    <source>
        <dbReference type="EMBL" id="CAK0904918.1"/>
    </source>
</evidence>
<dbReference type="InterPro" id="IPR036961">
    <property type="entry name" value="Kinesin_motor_dom_sf"/>
</dbReference>
<dbReference type="PRINTS" id="PR00193">
    <property type="entry name" value="MYOSINHEAVY"/>
</dbReference>
<gene>
    <name evidence="8" type="ORF">PCOR1329_LOCUS80818</name>
</gene>
<dbReference type="Gene3D" id="1.20.5.4820">
    <property type="match status" value="1"/>
</dbReference>
<dbReference type="PANTHER" id="PTHR13140">
    <property type="entry name" value="MYOSIN"/>
    <property type="match status" value="1"/>
</dbReference>
<sequence length="1289" mass="143357">MGHLYTAEQIDKYRNKNLGAAPPHPYAVADTAYRQVVRECRDQALVISGESGAGKTETAKITMRYLTSVSRTDAAHGARIQEKIINSSPILESFGNASTVRNINSSRFGKYNEMDFNRVGSLVGASIKTYLLESSRVVSQQDGERNYHVFYQMLEGLDDAELDHLRLARSAKYRLLYMGGDGAHSRRGEARRFQELRRALETFVDSRAEGEILEVLAALIHLGEVECLDQATGAAAPRDLGADAEGPSSQEARVRFDAGGEEALARAARLLGLPLARLERVLTMREVHVRRGGSSRTSHISCPRTRAQASQTLQNVTKVIYKRLFDQVVERINMSSAGGAHRGGADGIHSIGTLDIYGFERLATNSFEQLCINLANERLQQFFVEEVLGAEQDTYSEEGLNVGSCQLPDSKPVVNSIGGIMSILNEHSLRAMKNLSVGDEKDVKFCEHVHRDHIANPRSSGPVMALKLKANRSGAGLSLHDGFQVKHYAGEVAYSTKGWIDKNNDALVPELEALLGDSEKDIVRDMADLRDTAVQAGEKLHSVSEKYLKNLDNLLKTLSNCSVHYIRCFNPNQNRQPVEFDTKYVLEQVIQCGTVELVKIMHDGYPHRCFLQDLRERFQKLLPAEFNNYSNRDFVHAIMLAFEMDETQWTLGTKRLFLKAGNLRVLEELRDTGCVASGGMLRKIRAKFARKKFRAALVVIRLMIWWPKRRREVVIGKLRSAVFIAVRLHRWLNKARFNLYAVGPNSDSPHIDLAMHKHGLTYALPGQSMSLRSSASGHPQVFVTLNSYEAQQYASDLQNDVDMRNDVQKNVLRTWQMNATESILHYDGRSVLSATLCPRAFMHEDVSLPESERLPAGSFDDRSLEDVRQVDVHGSGLAVAVSESRWEGNITCMCQHRQHRHTFATCDVDNNVLIWKWLGTEKGSPERPAVKPLGTFSFAAYEAVYQMCFRSDVPQDVSERGGLQLVVLSSEMGRHWFSISIVSVFQASHKIEHIQPIGVYADLMPRLRQAGAQINFFAMSHSEQILVLGGQGLLQFYAIQDLVRPSPAGDGFHAAEDRGETRVTRVAQIADVSQMYADIKQSSMVSCLSLPPPIRSGGILDWIVIGASNGKLYGFRLDATAGGKITVNTDVSGRFRSNTHTLGVPIKSLIASYGDSAFSHHKAVQATGLPYSLFLRRAPREEEKIFYSMGADGKLLTWRLLDKRGWTVAEEKTVQDLAIIGHPEPDENGTDFADCVVGRTSNTCQLSSGHSSLLVPSVIVLADQEKKLLVCYDRARPEEVSSGAVCCYA</sequence>
<evidence type="ECO:0000256" key="5">
    <source>
        <dbReference type="ARBA" id="ARBA00023203"/>
    </source>
</evidence>
<keyword evidence="3 6" id="KW-0518">Myosin</keyword>
<dbReference type="InterPro" id="IPR015943">
    <property type="entry name" value="WD40/YVTN_repeat-like_dom_sf"/>
</dbReference>
<dbReference type="InterPro" id="IPR001609">
    <property type="entry name" value="Myosin_head_motor_dom-like"/>
</dbReference>
<dbReference type="SMART" id="SM00242">
    <property type="entry name" value="MYSc"/>
    <property type="match status" value="1"/>
</dbReference>
<evidence type="ECO:0000256" key="4">
    <source>
        <dbReference type="ARBA" id="ARBA00023175"/>
    </source>
</evidence>
<dbReference type="CDD" id="cd00124">
    <property type="entry name" value="MYSc"/>
    <property type="match status" value="1"/>
</dbReference>
<keyword evidence="1 6" id="KW-0547">Nucleotide-binding</keyword>
<accession>A0ABN9Y1C5</accession>
<dbReference type="Proteomes" id="UP001189429">
    <property type="component" value="Unassembled WGS sequence"/>
</dbReference>
<dbReference type="Pfam" id="PF00063">
    <property type="entry name" value="Myosin_head"/>
    <property type="match status" value="1"/>
</dbReference>
<dbReference type="PANTHER" id="PTHR13140:SF845">
    <property type="entry name" value="MYOSIN-LIKE PROTEIN"/>
    <property type="match status" value="1"/>
</dbReference>
<keyword evidence="2 6" id="KW-0067">ATP-binding</keyword>
<evidence type="ECO:0000256" key="3">
    <source>
        <dbReference type="ARBA" id="ARBA00023123"/>
    </source>
</evidence>
<dbReference type="Gene3D" id="3.40.850.10">
    <property type="entry name" value="Kinesin motor domain"/>
    <property type="match status" value="1"/>
</dbReference>
<name>A0ABN9Y1C5_9DINO</name>
<reference evidence="8" key="1">
    <citation type="submission" date="2023-10" db="EMBL/GenBank/DDBJ databases">
        <authorList>
            <person name="Chen Y."/>
            <person name="Shah S."/>
            <person name="Dougan E. K."/>
            <person name="Thang M."/>
            <person name="Chan C."/>
        </authorList>
    </citation>
    <scope>NUCLEOTIDE SEQUENCE [LARGE SCALE GENOMIC DNA]</scope>
</reference>
<comment type="similarity">
    <text evidence="6">Belongs to the TRAFAC class myosin-kinesin ATPase superfamily. Myosin family.</text>
</comment>
<comment type="caution">
    <text evidence="8">The sequence shown here is derived from an EMBL/GenBank/DDBJ whole genome shotgun (WGS) entry which is preliminary data.</text>
</comment>
<evidence type="ECO:0000256" key="6">
    <source>
        <dbReference type="PROSITE-ProRule" id="PRU00782"/>
    </source>
</evidence>
<feature type="region of interest" description="Actin-binding" evidence="6">
    <location>
        <begin position="551"/>
        <end position="573"/>
    </location>
</feature>
<keyword evidence="4 6" id="KW-0505">Motor protein</keyword>
<dbReference type="Gene3D" id="1.10.10.820">
    <property type="match status" value="1"/>
</dbReference>
<dbReference type="InterPro" id="IPR027417">
    <property type="entry name" value="P-loop_NTPase"/>
</dbReference>
<keyword evidence="5 6" id="KW-0009">Actin-binding</keyword>
<evidence type="ECO:0000313" key="9">
    <source>
        <dbReference type="Proteomes" id="UP001189429"/>
    </source>
</evidence>
<organism evidence="8 9">
    <name type="scientific">Prorocentrum cordatum</name>
    <dbReference type="NCBI Taxonomy" id="2364126"/>
    <lineage>
        <taxon>Eukaryota</taxon>
        <taxon>Sar</taxon>
        <taxon>Alveolata</taxon>
        <taxon>Dinophyceae</taxon>
        <taxon>Prorocentrales</taxon>
        <taxon>Prorocentraceae</taxon>
        <taxon>Prorocentrum</taxon>
    </lineage>
</organism>
<evidence type="ECO:0000259" key="7">
    <source>
        <dbReference type="PROSITE" id="PS51456"/>
    </source>
</evidence>
<protein>
    <recommendedName>
        <fullName evidence="7">Myosin motor domain-containing protein</fullName>
    </recommendedName>
</protein>